<dbReference type="Gene3D" id="3.40.50.980">
    <property type="match status" value="2"/>
</dbReference>
<comment type="caution">
    <text evidence="4">The sequence shown here is derived from an EMBL/GenBank/DDBJ whole genome shotgun (WGS) entry which is preliminary data.</text>
</comment>
<evidence type="ECO:0000259" key="2">
    <source>
        <dbReference type="Pfam" id="PF00501"/>
    </source>
</evidence>
<dbReference type="FunFam" id="3.30.300.30:FF:000007">
    <property type="entry name" value="4-coumarate--CoA ligase 2"/>
    <property type="match status" value="1"/>
</dbReference>
<proteinExistence type="inferred from homology"/>
<accession>A0AAV9X2P1</accession>
<dbReference type="GO" id="GO:0016405">
    <property type="term" value="F:CoA-ligase activity"/>
    <property type="evidence" value="ECO:0007669"/>
    <property type="project" value="TreeGrafter"/>
</dbReference>
<dbReference type="AlphaFoldDB" id="A0AAV9X2P1"/>
<keyword evidence="5" id="KW-1185">Reference proteome</keyword>
<dbReference type="CDD" id="cd05911">
    <property type="entry name" value="Firefly_Luc_like"/>
    <property type="match status" value="1"/>
</dbReference>
<dbReference type="Pfam" id="PF00501">
    <property type="entry name" value="AMP-binding"/>
    <property type="match status" value="1"/>
</dbReference>
<evidence type="ECO:0000313" key="5">
    <source>
        <dbReference type="Proteomes" id="UP001365542"/>
    </source>
</evidence>
<evidence type="ECO:0000256" key="1">
    <source>
        <dbReference type="ARBA" id="ARBA00006432"/>
    </source>
</evidence>
<dbReference type="InterPro" id="IPR045851">
    <property type="entry name" value="AMP-bd_C_sf"/>
</dbReference>
<sequence>MDMIIYEAPNWVPKLPTRPDNIPVGDFVLDPAYGRANLAKSNPPFVCGLTGRSYSVAETVERVEYVARSIKRILKINDIHKGSAQDGFSEWEKVVGVFSINCVDYVPLCYAVHRVNGITSPANAMFSAGELAYQLKDSKSRILFTCAPLLDTALEAAKQVGISKENIFLLPVPDVVTTEEMRKKAQGFKTFEDLVEEGKKLHAVEPLRWDGGFSRKKVAFVCYSSGTSGLPKGVLISHFNMITNISQIYLYGTTWRDYSEPSAVLALLPQSHIYSLVCMVQTEPYIGHSAVILPKFELTSFLACIQKYKLSFLFLVPPIMILLAKNKHIVDKYDLSSVKFIMTGAAPLTAEMSVEMDKIYPWMKVVQGYGMTESSTVVCTTSGNDIWHGSSGCILPGIKCRVVNADGRDVGEDEPGELLVNADNIVLGYLNNQKANDETFVIQNNLRWLRTGDEAVVRKSKAGNQHVFIVDRLKELIKISGFQVAPAELEGHLLNHPKIADCAVIPVPNEKTGELPKAFVVLNQGVQESEEVKKEIQKWVSDHKSRHKHLGGGVEFIDAIPKSPSGKILRRLLRDKERERRKAQGAKL</sequence>
<name>A0AAV9X2P1_9PEZI</name>
<dbReference type="EMBL" id="JAVHJO010000011">
    <property type="protein sequence ID" value="KAK6533629.1"/>
    <property type="molecule type" value="Genomic_DNA"/>
</dbReference>
<dbReference type="PANTHER" id="PTHR24096">
    <property type="entry name" value="LONG-CHAIN-FATTY-ACID--COA LIGASE"/>
    <property type="match status" value="1"/>
</dbReference>
<dbReference type="InterPro" id="IPR000873">
    <property type="entry name" value="AMP-dep_synth/lig_dom"/>
</dbReference>
<dbReference type="SUPFAM" id="SSF56801">
    <property type="entry name" value="Acetyl-CoA synthetase-like"/>
    <property type="match status" value="1"/>
</dbReference>
<evidence type="ECO:0000313" key="4">
    <source>
        <dbReference type="EMBL" id="KAK6533629.1"/>
    </source>
</evidence>
<dbReference type="Pfam" id="PF13193">
    <property type="entry name" value="AMP-binding_C"/>
    <property type="match status" value="1"/>
</dbReference>
<dbReference type="Gene3D" id="2.30.38.10">
    <property type="entry name" value="Luciferase, Domain 3"/>
    <property type="match status" value="1"/>
</dbReference>
<reference evidence="4 5" key="1">
    <citation type="submission" date="2019-10" db="EMBL/GenBank/DDBJ databases">
        <authorList>
            <person name="Palmer J.M."/>
        </authorList>
    </citation>
    <scope>NUCLEOTIDE SEQUENCE [LARGE SCALE GENOMIC DNA]</scope>
    <source>
        <strain evidence="4 5">TWF694</strain>
    </source>
</reference>
<feature type="domain" description="AMP-binding enzyme C-terminal" evidence="3">
    <location>
        <begin position="488"/>
        <end position="567"/>
    </location>
</feature>
<comment type="similarity">
    <text evidence="1">Belongs to the ATP-dependent AMP-binding enzyme family.</text>
</comment>
<organism evidence="4 5">
    <name type="scientific">Orbilia ellipsospora</name>
    <dbReference type="NCBI Taxonomy" id="2528407"/>
    <lineage>
        <taxon>Eukaryota</taxon>
        <taxon>Fungi</taxon>
        <taxon>Dikarya</taxon>
        <taxon>Ascomycota</taxon>
        <taxon>Pezizomycotina</taxon>
        <taxon>Orbiliomycetes</taxon>
        <taxon>Orbiliales</taxon>
        <taxon>Orbiliaceae</taxon>
        <taxon>Orbilia</taxon>
    </lineage>
</organism>
<evidence type="ECO:0000259" key="3">
    <source>
        <dbReference type="Pfam" id="PF13193"/>
    </source>
</evidence>
<feature type="domain" description="AMP-dependent synthetase/ligase" evidence="2">
    <location>
        <begin position="93"/>
        <end position="430"/>
    </location>
</feature>
<dbReference type="Proteomes" id="UP001365542">
    <property type="component" value="Unassembled WGS sequence"/>
</dbReference>
<dbReference type="PANTHER" id="PTHR24096:SF422">
    <property type="entry name" value="BCDNA.GH02901"/>
    <property type="match status" value="1"/>
</dbReference>
<dbReference type="PROSITE" id="PS00455">
    <property type="entry name" value="AMP_BINDING"/>
    <property type="match status" value="1"/>
</dbReference>
<dbReference type="Gene3D" id="3.30.300.30">
    <property type="match status" value="1"/>
</dbReference>
<dbReference type="InterPro" id="IPR020845">
    <property type="entry name" value="AMP-binding_CS"/>
</dbReference>
<gene>
    <name evidence="4" type="ORF">TWF694_002564</name>
</gene>
<protein>
    <submittedName>
        <fullName evidence="4">Uncharacterized protein</fullName>
    </submittedName>
</protein>
<dbReference type="InterPro" id="IPR025110">
    <property type="entry name" value="AMP-bd_C"/>
</dbReference>